<feature type="domain" description="C2H2-type" evidence="12">
    <location>
        <begin position="419"/>
        <end position="446"/>
    </location>
</feature>
<dbReference type="Proteomes" id="UP001367676">
    <property type="component" value="Unassembled WGS sequence"/>
</dbReference>
<feature type="domain" description="C2H2-type" evidence="12">
    <location>
        <begin position="530"/>
        <end position="558"/>
    </location>
</feature>
<evidence type="ECO:0000256" key="10">
    <source>
        <dbReference type="PROSITE-ProRule" id="PRU01263"/>
    </source>
</evidence>
<feature type="domain" description="C2H2-type" evidence="12">
    <location>
        <begin position="329"/>
        <end position="356"/>
    </location>
</feature>
<dbReference type="GO" id="GO:0001227">
    <property type="term" value="F:DNA-binding transcription repressor activity, RNA polymerase II-specific"/>
    <property type="evidence" value="ECO:0007669"/>
    <property type="project" value="TreeGrafter"/>
</dbReference>
<keyword evidence="4 9" id="KW-0863">Zinc-finger</keyword>
<dbReference type="SUPFAM" id="SSF57667">
    <property type="entry name" value="beta-beta-alpha zinc fingers"/>
    <property type="match status" value="4"/>
</dbReference>
<evidence type="ECO:0000256" key="5">
    <source>
        <dbReference type="ARBA" id="ARBA00022833"/>
    </source>
</evidence>
<keyword evidence="6" id="KW-0805">Transcription regulation</keyword>
<dbReference type="FunFam" id="3.30.160.60:FF:000072">
    <property type="entry name" value="zinc finger protein 143 isoform X1"/>
    <property type="match status" value="1"/>
</dbReference>
<feature type="domain" description="ZAD" evidence="13">
    <location>
        <begin position="8"/>
        <end position="87"/>
    </location>
</feature>
<dbReference type="AlphaFoldDB" id="A0AAN9U2B8"/>
<feature type="binding site" evidence="10">
    <location>
        <position position="13"/>
    </location>
    <ligand>
        <name>Zn(2+)</name>
        <dbReference type="ChEBI" id="CHEBI:29105"/>
    </ligand>
</feature>
<dbReference type="Pfam" id="PF13912">
    <property type="entry name" value="zf-C2H2_6"/>
    <property type="match status" value="1"/>
</dbReference>
<dbReference type="GO" id="GO:0000978">
    <property type="term" value="F:RNA polymerase II cis-regulatory region sequence-specific DNA binding"/>
    <property type="evidence" value="ECO:0007669"/>
    <property type="project" value="TreeGrafter"/>
</dbReference>
<keyword evidence="8" id="KW-0539">Nucleus</keyword>
<dbReference type="PROSITE" id="PS00028">
    <property type="entry name" value="ZINC_FINGER_C2H2_1"/>
    <property type="match status" value="9"/>
</dbReference>
<feature type="domain" description="C2H2-type" evidence="12">
    <location>
        <begin position="359"/>
        <end position="386"/>
    </location>
</feature>
<keyword evidence="2 10" id="KW-0479">Metal-binding</keyword>
<dbReference type="SMART" id="SM00355">
    <property type="entry name" value="ZnF_C2H2"/>
    <property type="match status" value="10"/>
</dbReference>
<evidence type="ECO:0000256" key="2">
    <source>
        <dbReference type="ARBA" id="ARBA00022723"/>
    </source>
</evidence>
<dbReference type="EMBL" id="JBBCAQ010000006">
    <property type="protein sequence ID" value="KAK7603158.1"/>
    <property type="molecule type" value="Genomic_DNA"/>
</dbReference>
<evidence type="ECO:0000256" key="7">
    <source>
        <dbReference type="ARBA" id="ARBA00023163"/>
    </source>
</evidence>
<feature type="binding site" evidence="10">
    <location>
        <position position="10"/>
    </location>
    <ligand>
        <name>Zn(2+)</name>
        <dbReference type="ChEBI" id="CHEBI:29105"/>
    </ligand>
</feature>
<feature type="compositionally biased region" description="Acidic residues" evidence="11">
    <location>
        <begin position="242"/>
        <end position="252"/>
    </location>
</feature>
<accession>A0AAN9U2B8</accession>
<keyword evidence="3" id="KW-0677">Repeat</keyword>
<feature type="compositionally biased region" description="Acidic residues" evidence="11">
    <location>
        <begin position="130"/>
        <end position="158"/>
    </location>
</feature>
<feature type="domain" description="C2H2-type" evidence="12">
    <location>
        <begin position="447"/>
        <end position="474"/>
    </location>
</feature>
<evidence type="ECO:0000259" key="12">
    <source>
        <dbReference type="PROSITE" id="PS50157"/>
    </source>
</evidence>
<feature type="compositionally biased region" description="Basic and acidic residues" evidence="11">
    <location>
        <begin position="210"/>
        <end position="222"/>
    </location>
</feature>
<evidence type="ECO:0000256" key="4">
    <source>
        <dbReference type="ARBA" id="ARBA00022771"/>
    </source>
</evidence>
<dbReference type="PROSITE" id="PS51915">
    <property type="entry name" value="ZAD"/>
    <property type="match status" value="1"/>
</dbReference>
<sequence>MNDKVINNLCRLCATQELDLNLLENDFDKGISKRKLLLTLVNKYLKIKVTDAESLPRKFCGECVQKLLAFDLFNRRCHDVQAMFVSISNGNPLSDNHKELLQQCSFLSELDLALSKRVEVPEKSEKNPYSDDDDFTWEYDANDDNEDDDQSWEPDIEDTPLALRVQKKVRSCSDSKRKRGRPKKVCPKVPPLRIKAIKSDESVENAKTSDSVDTKYEIHDDSNEAQQNDQDEKSESGHDSTNEDNESDDSNYVDESLSTEEKKETNPFSLFEFRCTVCQELFSNFSVLKKHCKQEHGSSAFVNCVCGKQLRARTAIIEHRRKHTGTSLYKCDTCNKTFNRRSLMCLHKMSHVPKDEQPYVCCKCAKRFHTASLLKKHEKVHLPEEERFLDVCNICQKRFTSKSSVNAHLRAVHYGEKPFVCEHCGNSFSSKAILTDHLTTHSTYAPWPCDVCKRNFKSKYRLNVHMDMHRSVKYRCPHCPMELSTRRTLRMHLLVHKEEKAYVCKVCSKAFRRSKDLKNHSNLHTGRRPYQCEFCDRTFANGSNCRAHKLRMHPEELGVEKSSRSSSKPAKNAAASKKNVPAVNAEPTATGPPPPVPVEPAKSVPKSPPKEQPYEMKYEFPAAAGHESEYSLEYARYLNPMGWNMKKPQFVQPPNINHLSQFASDHMHSEVPKVPNFLSYT</sequence>
<dbReference type="FunFam" id="3.30.160.60:FF:000100">
    <property type="entry name" value="Zinc finger 45-like"/>
    <property type="match status" value="1"/>
</dbReference>
<comment type="caution">
    <text evidence="14">The sequence shown here is derived from an EMBL/GenBank/DDBJ whole genome shotgun (WGS) entry which is preliminary data.</text>
</comment>
<dbReference type="Pfam" id="PF07776">
    <property type="entry name" value="zf-AD"/>
    <property type="match status" value="1"/>
</dbReference>
<keyword evidence="7" id="KW-0804">Transcription</keyword>
<feature type="region of interest" description="Disordered" evidence="11">
    <location>
        <begin position="556"/>
        <end position="613"/>
    </location>
</feature>
<dbReference type="Gene3D" id="3.30.160.60">
    <property type="entry name" value="Classic Zinc Finger"/>
    <property type="match status" value="8"/>
</dbReference>
<reference evidence="14 15" key="1">
    <citation type="submission" date="2024-03" db="EMBL/GenBank/DDBJ databases">
        <title>Adaptation during the transition from Ophiocordyceps entomopathogen to insect associate is accompanied by gene loss and intensified selection.</title>
        <authorList>
            <person name="Ward C.M."/>
            <person name="Onetto C.A."/>
            <person name="Borneman A.R."/>
        </authorList>
    </citation>
    <scope>NUCLEOTIDE SEQUENCE [LARGE SCALE GENOMIC DNA]</scope>
    <source>
        <strain evidence="14">AWRI1</strain>
        <tissue evidence="14">Single Adult Female</tissue>
    </source>
</reference>
<feature type="binding site" evidence="10">
    <location>
        <position position="63"/>
    </location>
    <ligand>
        <name>Zn(2+)</name>
        <dbReference type="ChEBI" id="CHEBI:29105"/>
    </ligand>
</feature>
<dbReference type="Pfam" id="PF12874">
    <property type="entry name" value="zf-met"/>
    <property type="match status" value="1"/>
</dbReference>
<protein>
    <submittedName>
        <fullName evidence="14">Uncharacterized protein</fullName>
    </submittedName>
</protein>
<evidence type="ECO:0000256" key="6">
    <source>
        <dbReference type="ARBA" id="ARBA00023015"/>
    </source>
</evidence>
<evidence type="ECO:0000313" key="15">
    <source>
        <dbReference type="Proteomes" id="UP001367676"/>
    </source>
</evidence>
<evidence type="ECO:0000256" key="9">
    <source>
        <dbReference type="PROSITE-ProRule" id="PRU00042"/>
    </source>
</evidence>
<evidence type="ECO:0000256" key="3">
    <source>
        <dbReference type="ARBA" id="ARBA00022737"/>
    </source>
</evidence>
<name>A0AAN9U2B8_9HEMI</name>
<dbReference type="SUPFAM" id="SSF57716">
    <property type="entry name" value="Glucocorticoid receptor-like (DNA-binding domain)"/>
    <property type="match status" value="1"/>
</dbReference>
<dbReference type="Pfam" id="PF00096">
    <property type="entry name" value="zf-C2H2"/>
    <property type="match status" value="4"/>
</dbReference>
<gene>
    <name evidence="14" type="ORF">V9T40_003157</name>
</gene>
<evidence type="ECO:0000256" key="11">
    <source>
        <dbReference type="SAM" id="MobiDB-lite"/>
    </source>
</evidence>
<comment type="subcellular location">
    <subcellularLocation>
        <location evidence="1">Nucleus</location>
    </subcellularLocation>
</comment>
<feature type="region of interest" description="Disordered" evidence="11">
    <location>
        <begin position="121"/>
        <end position="261"/>
    </location>
</feature>
<evidence type="ECO:0000259" key="13">
    <source>
        <dbReference type="PROSITE" id="PS51915"/>
    </source>
</evidence>
<evidence type="ECO:0000313" key="14">
    <source>
        <dbReference type="EMBL" id="KAK7603158.1"/>
    </source>
</evidence>
<dbReference type="PANTHER" id="PTHR24399:SF23">
    <property type="entry name" value="C2H2-TYPE DOMAIN-CONTAINING PROTEIN"/>
    <property type="match status" value="1"/>
</dbReference>
<feature type="domain" description="C2H2-type" evidence="12">
    <location>
        <begin position="273"/>
        <end position="296"/>
    </location>
</feature>
<dbReference type="InterPro" id="IPR012934">
    <property type="entry name" value="Znf_AD"/>
</dbReference>
<dbReference type="PANTHER" id="PTHR24399">
    <property type="entry name" value="ZINC FINGER AND BTB DOMAIN-CONTAINING"/>
    <property type="match status" value="1"/>
</dbReference>
<dbReference type="Gene3D" id="3.40.1800.20">
    <property type="match status" value="1"/>
</dbReference>
<dbReference type="InterPro" id="IPR036236">
    <property type="entry name" value="Znf_C2H2_sf"/>
</dbReference>
<feature type="compositionally biased region" description="Low complexity" evidence="11">
    <location>
        <begin position="564"/>
        <end position="589"/>
    </location>
</feature>
<evidence type="ECO:0000256" key="1">
    <source>
        <dbReference type="ARBA" id="ARBA00004123"/>
    </source>
</evidence>
<dbReference type="GO" id="GO:0005654">
    <property type="term" value="C:nucleoplasm"/>
    <property type="evidence" value="ECO:0007669"/>
    <property type="project" value="TreeGrafter"/>
</dbReference>
<proteinExistence type="predicted"/>
<feature type="compositionally biased region" description="Basic residues" evidence="11">
    <location>
        <begin position="165"/>
        <end position="186"/>
    </location>
</feature>
<evidence type="ECO:0000256" key="8">
    <source>
        <dbReference type="ARBA" id="ARBA00023242"/>
    </source>
</evidence>
<dbReference type="PROSITE" id="PS50157">
    <property type="entry name" value="ZINC_FINGER_C2H2_2"/>
    <property type="match status" value="9"/>
</dbReference>
<dbReference type="GO" id="GO:0008270">
    <property type="term" value="F:zinc ion binding"/>
    <property type="evidence" value="ECO:0007669"/>
    <property type="project" value="UniProtKB-UniRule"/>
</dbReference>
<feature type="domain" description="C2H2-type" evidence="12">
    <location>
        <begin position="390"/>
        <end position="418"/>
    </location>
</feature>
<organism evidence="14 15">
    <name type="scientific">Parthenolecanium corni</name>
    <dbReference type="NCBI Taxonomy" id="536013"/>
    <lineage>
        <taxon>Eukaryota</taxon>
        <taxon>Metazoa</taxon>
        <taxon>Ecdysozoa</taxon>
        <taxon>Arthropoda</taxon>
        <taxon>Hexapoda</taxon>
        <taxon>Insecta</taxon>
        <taxon>Pterygota</taxon>
        <taxon>Neoptera</taxon>
        <taxon>Paraneoptera</taxon>
        <taxon>Hemiptera</taxon>
        <taxon>Sternorrhyncha</taxon>
        <taxon>Coccoidea</taxon>
        <taxon>Coccidae</taxon>
        <taxon>Parthenolecanium</taxon>
    </lineage>
</organism>
<keyword evidence="15" id="KW-1185">Reference proteome</keyword>
<keyword evidence="5 10" id="KW-0862">Zinc</keyword>
<feature type="compositionally biased region" description="Basic and acidic residues" evidence="11">
    <location>
        <begin position="230"/>
        <end position="241"/>
    </location>
</feature>
<dbReference type="SMART" id="SM00868">
    <property type="entry name" value="zf-AD"/>
    <property type="match status" value="1"/>
</dbReference>
<feature type="binding site" evidence="10">
    <location>
        <position position="60"/>
    </location>
    <ligand>
        <name>Zn(2+)</name>
        <dbReference type="ChEBI" id="CHEBI:29105"/>
    </ligand>
</feature>
<feature type="domain" description="C2H2-type" evidence="12">
    <location>
        <begin position="474"/>
        <end position="501"/>
    </location>
</feature>
<feature type="domain" description="C2H2-type" evidence="12">
    <location>
        <begin position="502"/>
        <end position="529"/>
    </location>
</feature>
<dbReference type="InterPro" id="IPR013087">
    <property type="entry name" value="Znf_C2H2_type"/>
</dbReference>